<dbReference type="PROSITE" id="PS51140">
    <property type="entry name" value="CUE"/>
    <property type="match status" value="1"/>
</dbReference>
<dbReference type="Proteomes" id="UP001497383">
    <property type="component" value="Chromosome 7"/>
</dbReference>
<dbReference type="SUPFAM" id="SSF160443">
    <property type="entry name" value="SMR domain-like"/>
    <property type="match status" value="1"/>
</dbReference>
<evidence type="ECO:0000259" key="3">
    <source>
        <dbReference type="PROSITE" id="PS50828"/>
    </source>
</evidence>
<keyword evidence="1" id="KW-0833">Ubl conjugation pathway</keyword>
<dbReference type="PANTHER" id="PTHR46535">
    <property type="entry name" value="NEDD4-BINDING PROTEIN 2"/>
    <property type="match status" value="1"/>
</dbReference>
<proteinExistence type="predicted"/>
<feature type="domain" description="CUE" evidence="4">
    <location>
        <begin position="395"/>
        <end position="438"/>
    </location>
</feature>
<reference evidence="5 6" key="1">
    <citation type="submission" date="2024-03" db="EMBL/GenBank/DDBJ databases">
        <authorList>
            <person name="Brejova B."/>
        </authorList>
    </citation>
    <scope>NUCLEOTIDE SEQUENCE [LARGE SCALE GENOMIC DNA]</scope>
    <source>
        <strain evidence="5 6">CBS 14171</strain>
    </source>
</reference>
<evidence type="ECO:0000259" key="4">
    <source>
        <dbReference type="PROSITE" id="PS51140"/>
    </source>
</evidence>
<dbReference type="InterPro" id="IPR052772">
    <property type="entry name" value="Endo/PolyKinase_Domain-Protein"/>
</dbReference>
<feature type="compositionally biased region" description="Basic and acidic residues" evidence="2">
    <location>
        <begin position="259"/>
        <end position="268"/>
    </location>
</feature>
<dbReference type="InterPro" id="IPR002625">
    <property type="entry name" value="Smr_dom"/>
</dbReference>
<dbReference type="InterPro" id="IPR003892">
    <property type="entry name" value="CUE"/>
</dbReference>
<dbReference type="EMBL" id="OZ022411">
    <property type="protein sequence ID" value="CAK9441659.1"/>
    <property type="molecule type" value="Genomic_DNA"/>
</dbReference>
<dbReference type="SMART" id="SM00463">
    <property type="entry name" value="SMR"/>
    <property type="match status" value="1"/>
</dbReference>
<evidence type="ECO:0008006" key="7">
    <source>
        <dbReference type="Google" id="ProtNLM"/>
    </source>
</evidence>
<accession>A0ABP0ZT48</accession>
<name>A0ABP0ZT48_9ASCO</name>
<feature type="region of interest" description="Disordered" evidence="2">
    <location>
        <begin position="245"/>
        <end position="277"/>
    </location>
</feature>
<keyword evidence="6" id="KW-1185">Reference proteome</keyword>
<dbReference type="PANTHER" id="PTHR46535:SF1">
    <property type="entry name" value="NEDD4-BINDING PROTEIN 2"/>
    <property type="match status" value="1"/>
</dbReference>
<dbReference type="CDD" id="cd14279">
    <property type="entry name" value="CUE"/>
    <property type="match status" value="1"/>
</dbReference>
<dbReference type="PROSITE" id="PS50828">
    <property type="entry name" value="SMR"/>
    <property type="match status" value="1"/>
</dbReference>
<evidence type="ECO:0000256" key="1">
    <source>
        <dbReference type="ARBA" id="ARBA00022786"/>
    </source>
</evidence>
<evidence type="ECO:0000256" key="2">
    <source>
        <dbReference type="SAM" id="MobiDB-lite"/>
    </source>
</evidence>
<gene>
    <name evidence="5" type="ORF">LODBEIA_P55270</name>
</gene>
<sequence length="783" mass="89286">MHSEKYELELENASTVPLPLTETRQYPRAIGKDAKLQYETLNDFSKLRKDFPECYRTWYETKDPDCVGFVQLPKYLSISNREKFIHLQRTMRDLEIAKIDTRGPGCFTREDNIVYYLSAILKLPISAVLDSLQRQSPRYLIESAIRSRISKPDALPTTHPFRCYRDFPSHLIDSMAELVGNDEGLLIVALCISMDPRPRDSLYNVILAHECPESVNHCRASAQQTEEDLFNKIMSDLNADIERVSMKEKDGGGFNTGSKGEKKDKEDGMDSPLKGENMESLSAGVLSGDDKDDESAPVSNDFTDEFIAMSEQQYNQFVLDEQDLDPEFIEMVEKLTDFFPTFPKTELKVRLKLSENWEGLIEELFFETEQNEIKEQEEMLLKQEEDDGDSRRSSKYSDDVYNLHEMLPHISLPVISRKLEENHGDAQLASLALLNQPAQSQFASVRGSSRSNVNEWHQISSMVTRIKEFLHVNNESDHHLNDPGCIGKCFLEDDDIIHYVRKSGGNYYDALSGIIMNCRPKIQKEVVVRKRVGGRVQRGGGGSRGNNAPSVREMKQVKVSYSYNPHASESLELWQIYKSNRVMHTIDKSLLINALEFFNGDCNKVIELAFQLSQEPRASFSASSMIKPKPVRFAPKLTTDPYLQLSQKLRAYSAKQKAKAPASASASASSVQIERLDKYITSAELDLHNFKLVDALRTTKLVLSHWWDEEMRLRIEQGQMQKYGQLARFVGEITIITGRGLHSVGGVSMIRKFVKDYLVRQHFIFDEGLGKFDVKGKKKTGRM</sequence>
<dbReference type="RefSeq" id="XP_066832465.1">
    <property type="nucleotide sequence ID" value="XM_066975869.1"/>
</dbReference>
<evidence type="ECO:0000313" key="6">
    <source>
        <dbReference type="Proteomes" id="UP001497383"/>
    </source>
</evidence>
<dbReference type="InterPro" id="IPR036063">
    <property type="entry name" value="Smr_dom_sf"/>
</dbReference>
<dbReference type="GeneID" id="92210723"/>
<feature type="domain" description="Smr" evidence="3">
    <location>
        <begin position="685"/>
        <end position="783"/>
    </location>
</feature>
<dbReference type="Gene3D" id="3.30.1370.110">
    <property type="match status" value="1"/>
</dbReference>
<evidence type="ECO:0000313" key="5">
    <source>
        <dbReference type="EMBL" id="CAK9441659.1"/>
    </source>
</evidence>
<organism evidence="5 6">
    <name type="scientific">Lodderomyces beijingensis</name>
    <dbReference type="NCBI Taxonomy" id="1775926"/>
    <lineage>
        <taxon>Eukaryota</taxon>
        <taxon>Fungi</taxon>
        <taxon>Dikarya</taxon>
        <taxon>Ascomycota</taxon>
        <taxon>Saccharomycotina</taxon>
        <taxon>Pichiomycetes</taxon>
        <taxon>Debaryomycetaceae</taxon>
        <taxon>Candida/Lodderomyces clade</taxon>
        <taxon>Lodderomyces</taxon>
    </lineage>
</organism>
<protein>
    <recommendedName>
        <fullName evidence="7">Smr domain-containing protein</fullName>
    </recommendedName>
</protein>